<keyword evidence="1" id="KW-0614">Plasmid</keyword>
<dbReference type="EMBL" id="MN543575">
    <property type="protein sequence ID" value="QJX11807.1"/>
    <property type="molecule type" value="Genomic_DNA"/>
</dbReference>
<proteinExistence type="predicted"/>
<reference evidence="1" key="1">
    <citation type="submission" date="2019-10" db="EMBL/GenBank/DDBJ databases">
        <title>Tracking microevolution events of conjugative virulence plasmid p15WZ-82_Vir during transmission.</title>
        <authorList>
            <person name="Yang X."/>
        </authorList>
    </citation>
    <scope>NUCLEOTIDE SEQUENCE</scope>
    <source>
        <strain evidence="1">GH44TC</strain>
        <plasmid evidence="1">pGH44TC_fusion</plasmid>
    </source>
</reference>
<protein>
    <submittedName>
        <fullName evidence="1">Uncharacterized protein</fullName>
    </submittedName>
</protein>
<organism evidence="1">
    <name type="scientific">Klebsiella pneumoniae</name>
    <dbReference type="NCBI Taxonomy" id="573"/>
    <lineage>
        <taxon>Bacteria</taxon>
        <taxon>Pseudomonadati</taxon>
        <taxon>Pseudomonadota</taxon>
        <taxon>Gammaproteobacteria</taxon>
        <taxon>Enterobacterales</taxon>
        <taxon>Enterobacteriaceae</taxon>
        <taxon>Klebsiella/Raoultella group</taxon>
        <taxon>Klebsiella</taxon>
        <taxon>Klebsiella pneumoniae complex</taxon>
    </lineage>
</organism>
<dbReference type="AlphaFoldDB" id="A0A6M6A305"/>
<sequence>MAGVAATVFISTFSANSYLCIRVPITGSLKSYFSVYPRLRGGVS</sequence>
<geneLocation type="plasmid" evidence="1">
    <name>pGH44TC_fusion</name>
</geneLocation>
<evidence type="ECO:0000313" key="1">
    <source>
        <dbReference type="EMBL" id="QJX11807.1"/>
    </source>
</evidence>
<name>A0A6M6A305_KLEPN</name>
<accession>A0A6M6A305</accession>